<feature type="region of interest" description="Disordered" evidence="2">
    <location>
        <begin position="330"/>
        <end position="363"/>
    </location>
</feature>
<feature type="compositionally biased region" description="Polar residues" evidence="2">
    <location>
        <begin position="728"/>
        <end position="760"/>
    </location>
</feature>
<dbReference type="InterPro" id="IPR035979">
    <property type="entry name" value="RBD_domain_sf"/>
</dbReference>
<keyword evidence="4" id="KW-1185">Reference proteome</keyword>
<organism evidence="3 4">
    <name type="scientific">Zophobas morio</name>
    <dbReference type="NCBI Taxonomy" id="2755281"/>
    <lineage>
        <taxon>Eukaryota</taxon>
        <taxon>Metazoa</taxon>
        <taxon>Ecdysozoa</taxon>
        <taxon>Arthropoda</taxon>
        <taxon>Hexapoda</taxon>
        <taxon>Insecta</taxon>
        <taxon>Pterygota</taxon>
        <taxon>Neoptera</taxon>
        <taxon>Endopterygota</taxon>
        <taxon>Coleoptera</taxon>
        <taxon>Polyphaga</taxon>
        <taxon>Cucujiformia</taxon>
        <taxon>Tenebrionidae</taxon>
        <taxon>Zophobas</taxon>
    </lineage>
</organism>
<feature type="region of interest" description="Disordered" evidence="2">
    <location>
        <begin position="107"/>
        <end position="144"/>
    </location>
</feature>
<accession>A0AA38MFS9</accession>
<feature type="region of interest" description="Disordered" evidence="2">
    <location>
        <begin position="723"/>
        <end position="763"/>
    </location>
</feature>
<proteinExistence type="predicted"/>
<feature type="compositionally biased region" description="Acidic residues" evidence="2">
    <location>
        <begin position="131"/>
        <end position="144"/>
    </location>
</feature>
<feature type="compositionally biased region" description="Polar residues" evidence="2">
    <location>
        <begin position="330"/>
        <end position="351"/>
    </location>
</feature>
<feature type="compositionally biased region" description="Basic and acidic residues" evidence="2">
    <location>
        <begin position="114"/>
        <end position="129"/>
    </location>
</feature>
<dbReference type="PANTHER" id="PTHR22014">
    <property type="entry name" value="RNA-BINDING PROTEIN 33"/>
    <property type="match status" value="1"/>
</dbReference>
<feature type="compositionally biased region" description="Polar residues" evidence="2">
    <location>
        <begin position="232"/>
        <end position="243"/>
    </location>
</feature>
<dbReference type="CDD" id="cd00590">
    <property type="entry name" value="RRM_SF"/>
    <property type="match status" value="1"/>
</dbReference>
<reference evidence="3" key="1">
    <citation type="journal article" date="2023" name="G3 (Bethesda)">
        <title>Whole genome assemblies of Zophobas morio and Tenebrio molitor.</title>
        <authorList>
            <person name="Kaur S."/>
            <person name="Stinson S.A."/>
            <person name="diCenzo G.C."/>
        </authorList>
    </citation>
    <scope>NUCLEOTIDE SEQUENCE</scope>
    <source>
        <strain evidence="3">QUZm001</strain>
    </source>
</reference>
<dbReference type="SUPFAM" id="SSF54928">
    <property type="entry name" value="RNA-binding domain, RBD"/>
    <property type="match status" value="1"/>
</dbReference>
<sequence length="957" mass="110598">MQYACPWCVRAYVLPSFSYFLNVGAWLLTPQVLLKFCHFLIFIPEIPSVKCASRVVHWTELHGLLPFLHEPFICFCKMSDVVDDELLGGEDEIDDIYDITNEREEALLQEEDEYSKSRDGYDNRKKSESYSENEEPDDVLNLDVEEDFQDDDKLLYDDEEEEESHKKIETQVSVEKPQSLKQNMTSGTNTTAKTVQMAKTSAPQAKKPYTGPQKFSGNNNAMQSDKRKRGNGQRNFQTRSNFVKNKMQRRRNGTVLINPRYEGTVHVNENEARLAWKNPQYSQNNTSFVQPWNSENMLRNCDLNLQSQLLVSNLVNGIANGFAQTPGNMLMPQSQPQTQHFYKPPTNNYEQPLSYEPPPNLVEDQHLYHSQSNQNQVTNQIHHPPVQQSYSRQIEQQPYNSQLSMNRPQGNSKPYNSSYSNYNRYNRTNNQNMGPTKNSNIANSYEGNNLNYNKYNTRPSMYSNNYYPPQTGDNYERKNLNYSNYPPKQENYNNYNSGNYETRNDVLARSDNLNYYKQEVQQNQAYSNKDQCQNRPIQQGQFRRRENTYIPNKNFKQGNRRPINNTECTDFREELPEKKVKMTENNPQSTEVSEETEVSSTEQTHPVSVNVINNTEEQEDEETRLYRLKIEEQKRERERILRIKEERRKQMMLQRQKEEEQKLLIPGSEGFKQNPLKQNLQNNNTSNQSIKRDMVEHAVGTIPVQKINRLTSGSVPNVIQRLGKVPQRQLSRQNQNSTLSSIPSNYPQQTTNYSDNSNSDLPPEFPNLTFKVSNDRQSNVPIKDLPKKMPNLTFKVTNNLQSNAPVAKELPKAEASSSGFMSNRVVVVKSKTKASNEVLTNSDVNKQVCNEASNESSDTGQGLSSFFNNRKVLKKDNNLLNTKLVVVNNLSATINQNKLMALSQGIGEIQQLRVDKQERQATILFKSVASAHAFYKKYQRRILDDLSVIEVKLEPML</sequence>
<gene>
    <name evidence="3" type="ORF">Zmor_014117</name>
</gene>
<dbReference type="InterPro" id="IPR012677">
    <property type="entry name" value="Nucleotide-bd_a/b_plait_sf"/>
</dbReference>
<evidence type="ECO:0000256" key="1">
    <source>
        <dbReference type="SAM" id="Coils"/>
    </source>
</evidence>
<evidence type="ECO:0008006" key="5">
    <source>
        <dbReference type="Google" id="ProtNLM"/>
    </source>
</evidence>
<name>A0AA38MFS9_9CUCU</name>
<feature type="region of interest" description="Disordered" evidence="2">
    <location>
        <begin position="201"/>
        <end position="245"/>
    </location>
</feature>
<comment type="caution">
    <text evidence="3">The sequence shown here is derived from an EMBL/GenBank/DDBJ whole genome shotgun (WGS) entry which is preliminary data.</text>
</comment>
<protein>
    <recommendedName>
        <fullName evidence="5">RNA-binding protein 33</fullName>
    </recommendedName>
</protein>
<dbReference type="PANTHER" id="PTHR22014:SF2">
    <property type="entry name" value="RNA-BINDING PROTEIN 33"/>
    <property type="match status" value="1"/>
</dbReference>
<feature type="region of interest" description="Disordered" evidence="2">
    <location>
        <begin position="581"/>
        <end position="604"/>
    </location>
</feature>
<dbReference type="Gene3D" id="3.30.70.330">
    <property type="match status" value="1"/>
</dbReference>
<feature type="compositionally biased region" description="Low complexity" evidence="2">
    <location>
        <begin position="411"/>
        <end position="421"/>
    </location>
</feature>
<dbReference type="AlphaFoldDB" id="A0AA38MFS9"/>
<dbReference type="EMBL" id="JALNTZ010000004">
    <property type="protein sequence ID" value="KAJ3654967.1"/>
    <property type="molecule type" value="Genomic_DNA"/>
</dbReference>
<dbReference type="InterPro" id="IPR039878">
    <property type="entry name" value="RBM33"/>
</dbReference>
<feature type="coiled-coil region" evidence="1">
    <location>
        <begin position="630"/>
        <end position="663"/>
    </location>
</feature>
<evidence type="ECO:0000313" key="3">
    <source>
        <dbReference type="EMBL" id="KAJ3654967.1"/>
    </source>
</evidence>
<dbReference type="GO" id="GO:0003723">
    <property type="term" value="F:RNA binding"/>
    <property type="evidence" value="ECO:0007669"/>
    <property type="project" value="TreeGrafter"/>
</dbReference>
<feature type="compositionally biased region" description="Polar residues" evidence="2">
    <location>
        <begin position="213"/>
        <end position="223"/>
    </location>
</feature>
<evidence type="ECO:0000313" key="4">
    <source>
        <dbReference type="Proteomes" id="UP001168821"/>
    </source>
</evidence>
<evidence type="ECO:0000256" key="2">
    <source>
        <dbReference type="SAM" id="MobiDB-lite"/>
    </source>
</evidence>
<feature type="region of interest" description="Disordered" evidence="2">
    <location>
        <begin position="402"/>
        <end position="421"/>
    </location>
</feature>
<dbReference type="Proteomes" id="UP001168821">
    <property type="component" value="Unassembled WGS sequence"/>
</dbReference>
<keyword evidence="1" id="KW-0175">Coiled coil</keyword>